<feature type="binding site" evidence="13">
    <location>
        <begin position="246"/>
        <end position="248"/>
    </location>
    <ligand>
        <name>substrate</name>
    </ligand>
</feature>
<dbReference type="Proteomes" id="UP000195667">
    <property type="component" value="Unassembled WGS sequence"/>
</dbReference>
<comment type="pathway">
    <text evidence="2">Cofactor biosynthesis; NAD(+) biosynthesis; nicotinate D-ribonucleotide from quinolinate: step 1/1.</text>
</comment>
<evidence type="ECO:0000256" key="8">
    <source>
        <dbReference type="ARBA" id="ARBA00022679"/>
    </source>
</evidence>
<gene>
    <name evidence="16" type="primary">nadC</name>
    <name evidence="16" type="ORF">CRENPOLYSF1_220054</name>
</gene>
<feature type="binding site" evidence="13">
    <location>
        <position position="202"/>
    </location>
    <ligand>
        <name>substrate</name>
    </ligand>
</feature>
<keyword evidence="17" id="KW-1185">Reference proteome</keyword>
<evidence type="ECO:0000256" key="1">
    <source>
        <dbReference type="ARBA" id="ARBA00003237"/>
    </source>
</evidence>
<protein>
    <recommendedName>
        <fullName evidence="11">Probable nicotinate-nucleotide pyrophosphorylase [carboxylating]</fullName>
        <ecNumber evidence="5">2.4.2.19</ecNumber>
    </recommendedName>
    <alternativeName>
        <fullName evidence="9">Quinolinate phosphoribosyltransferase [decarboxylating]</fullName>
    </alternativeName>
</protein>
<keyword evidence="8 12" id="KW-0808">Transferase</keyword>
<dbReference type="InterPro" id="IPR027277">
    <property type="entry name" value="NadC/ModD"/>
</dbReference>
<dbReference type="InterPro" id="IPR036068">
    <property type="entry name" value="Nicotinate_pribotase-like_C"/>
</dbReference>
<evidence type="ECO:0000259" key="14">
    <source>
        <dbReference type="Pfam" id="PF01729"/>
    </source>
</evidence>
<dbReference type="CDD" id="cd01572">
    <property type="entry name" value="QPRTase"/>
    <property type="match status" value="1"/>
</dbReference>
<dbReference type="Pfam" id="PF01729">
    <property type="entry name" value="QRPTase_C"/>
    <property type="match status" value="1"/>
</dbReference>
<dbReference type="FunFam" id="3.90.1170.20:FF:000001">
    <property type="entry name" value="Nicotinate-nucleotide diphosphorylase (Carboxylating)"/>
    <property type="match status" value="1"/>
</dbReference>
<dbReference type="Gene3D" id="3.90.1170.20">
    <property type="entry name" value="Quinolinate phosphoribosyl transferase, N-terminal domain"/>
    <property type="match status" value="1"/>
</dbReference>
<name>A0A1R4H7S8_9GAMM</name>
<dbReference type="InterPro" id="IPR022412">
    <property type="entry name" value="Quinolinate_PRibosylTrfase_N"/>
</dbReference>
<feature type="binding site" evidence="13">
    <location>
        <begin position="140"/>
        <end position="142"/>
    </location>
    <ligand>
        <name>substrate</name>
    </ligand>
</feature>
<feature type="binding site" evidence="13">
    <location>
        <position position="223"/>
    </location>
    <ligand>
        <name>substrate</name>
    </ligand>
</feature>
<dbReference type="SUPFAM" id="SSF54675">
    <property type="entry name" value="Nicotinate/Quinolinate PRTase N-terminal domain-like"/>
    <property type="match status" value="1"/>
</dbReference>
<evidence type="ECO:0000313" key="17">
    <source>
        <dbReference type="Proteomes" id="UP000195667"/>
    </source>
</evidence>
<dbReference type="Pfam" id="PF02749">
    <property type="entry name" value="QRPTase_N"/>
    <property type="match status" value="1"/>
</dbReference>
<dbReference type="SUPFAM" id="SSF51690">
    <property type="entry name" value="Nicotinate/Quinolinate PRTase C-terminal domain-like"/>
    <property type="match status" value="1"/>
</dbReference>
<feature type="binding site" evidence="13">
    <location>
        <position position="174"/>
    </location>
    <ligand>
        <name>substrate</name>
    </ligand>
</feature>
<comment type="catalytic activity">
    <reaction evidence="10">
        <text>nicotinate beta-D-ribonucleotide + CO2 + diphosphate = quinolinate + 5-phospho-alpha-D-ribose 1-diphosphate + 2 H(+)</text>
        <dbReference type="Rhea" id="RHEA:12733"/>
        <dbReference type="ChEBI" id="CHEBI:15378"/>
        <dbReference type="ChEBI" id="CHEBI:16526"/>
        <dbReference type="ChEBI" id="CHEBI:29959"/>
        <dbReference type="ChEBI" id="CHEBI:33019"/>
        <dbReference type="ChEBI" id="CHEBI:57502"/>
        <dbReference type="ChEBI" id="CHEBI:58017"/>
        <dbReference type="EC" id="2.4.2.19"/>
    </reaction>
</comment>
<dbReference type="FunFam" id="3.20.20.70:FF:000030">
    <property type="entry name" value="Nicotinate-nucleotide pyrophosphorylase, carboxylating"/>
    <property type="match status" value="1"/>
</dbReference>
<comment type="function">
    <text evidence="1">Involved in the catabolism of quinolinic acid (QA).</text>
</comment>
<feature type="binding site" evidence="13">
    <location>
        <position position="107"/>
    </location>
    <ligand>
        <name>substrate</name>
    </ligand>
</feature>
<dbReference type="PANTHER" id="PTHR32179:SF3">
    <property type="entry name" value="NICOTINATE-NUCLEOTIDE PYROPHOSPHORYLASE [CARBOXYLATING]"/>
    <property type="match status" value="1"/>
</dbReference>
<dbReference type="PIRSF" id="PIRSF006250">
    <property type="entry name" value="NadC_ModD"/>
    <property type="match status" value="1"/>
</dbReference>
<evidence type="ECO:0000256" key="3">
    <source>
        <dbReference type="ARBA" id="ARBA00009400"/>
    </source>
</evidence>
<dbReference type="AlphaFoldDB" id="A0A1R4H7S8"/>
<evidence type="ECO:0000256" key="4">
    <source>
        <dbReference type="ARBA" id="ARBA00011218"/>
    </source>
</evidence>
<feature type="binding site" evidence="13">
    <location>
        <position position="164"/>
    </location>
    <ligand>
        <name>substrate</name>
    </ligand>
</feature>
<evidence type="ECO:0000256" key="11">
    <source>
        <dbReference type="ARBA" id="ARBA00069173"/>
    </source>
</evidence>
<sequence length="287" mass="31035">MKKMPSPMYKLMMDPTKVVDVRAFLEEDIGSGDITAKIIPETTYATAEIITREDMVLCGQPWVDEVFKTLDANIDINWLASEGASVSKDTVLCTLHGAARALLTGERTALNLLQTLSATATVSRQYAEILAGIDCKVLDTRKTIPGLRDAQKYAVACGGCYNHRIGLYDGILIKENHIKAAGSIAKAVQIARAQTNAQVEVEVESMQELLDALIAKPDRIMLDNFSLSDLKAAVQLNACTVELEASGNIGLVNLKAVAQTGVDYISIGALTKNIKAIDLSMRITLVH</sequence>
<comment type="subunit">
    <text evidence="4">Hexamer formed by 3 homodimers.</text>
</comment>
<dbReference type="GO" id="GO:0034213">
    <property type="term" value="P:quinolinate catabolic process"/>
    <property type="evidence" value="ECO:0007669"/>
    <property type="project" value="TreeGrafter"/>
</dbReference>
<reference evidence="17" key="1">
    <citation type="submission" date="2017-02" db="EMBL/GenBank/DDBJ databases">
        <authorList>
            <person name="Daims H."/>
        </authorList>
    </citation>
    <scope>NUCLEOTIDE SEQUENCE [LARGE SCALE GENOMIC DNA]</scope>
</reference>
<evidence type="ECO:0000256" key="2">
    <source>
        <dbReference type="ARBA" id="ARBA00004893"/>
    </source>
</evidence>
<evidence type="ECO:0000256" key="12">
    <source>
        <dbReference type="PIRNR" id="PIRNR006250"/>
    </source>
</evidence>
<dbReference type="InterPro" id="IPR037128">
    <property type="entry name" value="Quinolinate_PRibosylTase_N_sf"/>
</dbReference>
<evidence type="ECO:0000256" key="5">
    <source>
        <dbReference type="ARBA" id="ARBA00011944"/>
    </source>
</evidence>
<evidence type="ECO:0000313" key="16">
    <source>
        <dbReference type="EMBL" id="SJM91910.1"/>
    </source>
</evidence>
<feature type="binding site" evidence="13">
    <location>
        <begin position="267"/>
        <end position="269"/>
    </location>
    <ligand>
        <name>substrate</name>
    </ligand>
</feature>
<feature type="domain" description="Quinolinate phosphoribosyl transferase C-terminal" evidence="14">
    <location>
        <begin position="120"/>
        <end position="282"/>
    </location>
</feature>
<evidence type="ECO:0000259" key="15">
    <source>
        <dbReference type="Pfam" id="PF02749"/>
    </source>
</evidence>
<proteinExistence type="inferred from homology"/>
<dbReference type="UniPathway" id="UPA00253">
    <property type="reaction ID" value="UER00331"/>
</dbReference>
<dbReference type="InterPro" id="IPR002638">
    <property type="entry name" value="Quinolinate_PRibosylTrfase_C"/>
</dbReference>
<evidence type="ECO:0000256" key="7">
    <source>
        <dbReference type="ARBA" id="ARBA00022676"/>
    </source>
</evidence>
<evidence type="ECO:0000256" key="13">
    <source>
        <dbReference type="PIRSR" id="PIRSR006250-1"/>
    </source>
</evidence>
<accession>A0A1R4H7S8</accession>
<evidence type="ECO:0000256" key="6">
    <source>
        <dbReference type="ARBA" id="ARBA00022642"/>
    </source>
</evidence>
<dbReference type="GO" id="GO:0009435">
    <property type="term" value="P:NAD+ biosynthetic process"/>
    <property type="evidence" value="ECO:0007669"/>
    <property type="project" value="UniProtKB-UniPathway"/>
</dbReference>
<keyword evidence="7 12" id="KW-0328">Glycosyltransferase</keyword>
<dbReference type="GO" id="GO:0005737">
    <property type="term" value="C:cytoplasm"/>
    <property type="evidence" value="ECO:0007669"/>
    <property type="project" value="TreeGrafter"/>
</dbReference>
<dbReference type="EC" id="2.4.2.19" evidence="5"/>
<dbReference type="EMBL" id="FUKI01000096">
    <property type="protein sequence ID" value="SJM91910.1"/>
    <property type="molecule type" value="Genomic_DNA"/>
</dbReference>
<organism evidence="16 17">
    <name type="scientific">Crenothrix polyspora</name>
    <dbReference type="NCBI Taxonomy" id="360316"/>
    <lineage>
        <taxon>Bacteria</taxon>
        <taxon>Pseudomonadati</taxon>
        <taxon>Pseudomonadota</taxon>
        <taxon>Gammaproteobacteria</taxon>
        <taxon>Methylococcales</taxon>
        <taxon>Crenotrichaceae</taxon>
        <taxon>Crenothrix</taxon>
    </lineage>
</organism>
<dbReference type="GO" id="GO:0004514">
    <property type="term" value="F:nicotinate-nucleotide diphosphorylase (carboxylating) activity"/>
    <property type="evidence" value="ECO:0007669"/>
    <property type="project" value="UniProtKB-EC"/>
</dbReference>
<dbReference type="InterPro" id="IPR013785">
    <property type="entry name" value="Aldolase_TIM"/>
</dbReference>
<keyword evidence="6" id="KW-0662">Pyridine nucleotide biosynthesis</keyword>
<dbReference type="Gene3D" id="3.20.20.70">
    <property type="entry name" value="Aldolase class I"/>
    <property type="match status" value="1"/>
</dbReference>
<evidence type="ECO:0000256" key="9">
    <source>
        <dbReference type="ARBA" id="ARBA00033102"/>
    </source>
</evidence>
<dbReference type="NCBIfam" id="TIGR00078">
    <property type="entry name" value="nadC"/>
    <property type="match status" value="1"/>
</dbReference>
<comment type="similarity">
    <text evidence="3 12">Belongs to the NadC/ModD family.</text>
</comment>
<dbReference type="InterPro" id="IPR004393">
    <property type="entry name" value="NadC"/>
</dbReference>
<feature type="domain" description="Quinolinate phosphoribosyl transferase N-terminal" evidence="15">
    <location>
        <begin position="33"/>
        <end position="117"/>
    </location>
</feature>
<evidence type="ECO:0000256" key="10">
    <source>
        <dbReference type="ARBA" id="ARBA00047445"/>
    </source>
</evidence>
<dbReference type="PANTHER" id="PTHR32179">
    <property type="entry name" value="NICOTINATE-NUCLEOTIDE PYROPHOSPHORYLASE [CARBOXYLATING]"/>
    <property type="match status" value="1"/>
</dbReference>